<dbReference type="Proteomes" id="UP000199675">
    <property type="component" value="Unassembled WGS sequence"/>
</dbReference>
<reference evidence="1 2" key="1">
    <citation type="submission" date="2016-10" db="EMBL/GenBank/DDBJ databases">
        <authorList>
            <person name="de Groot N.N."/>
        </authorList>
    </citation>
    <scope>NUCLEOTIDE SEQUENCE [LARGE SCALE GENOMIC DNA]</scope>
    <source>
        <strain evidence="1 2">CGMCC 1.7059</strain>
    </source>
</reference>
<dbReference type="AlphaFoldDB" id="A0A1H2SUW4"/>
<name>A0A1H2SUW4_9GAMM</name>
<protein>
    <submittedName>
        <fullName evidence="1">ABC-type amino acid transport substrate-binding protein</fullName>
    </submittedName>
</protein>
<gene>
    <name evidence="1" type="ORF">SAMN04487960_102248</name>
</gene>
<proteinExistence type="predicted"/>
<evidence type="ECO:0000313" key="2">
    <source>
        <dbReference type="Proteomes" id="UP000199675"/>
    </source>
</evidence>
<dbReference type="SUPFAM" id="SSF53850">
    <property type="entry name" value="Periplasmic binding protein-like II"/>
    <property type="match status" value="1"/>
</dbReference>
<keyword evidence="2" id="KW-1185">Reference proteome</keyword>
<dbReference type="Gene3D" id="3.40.190.10">
    <property type="entry name" value="Periplasmic binding protein-like II"/>
    <property type="match status" value="2"/>
</dbReference>
<dbReference type="EMBL" id="FNNE01000002">
    <property type="protein sequence ID" value="SDW35451.1"/>
    <property type="molecule type" value="Genomic_DNA"/>
</dbReference>
<organism evidence="1 2">
    <name type="scientific">Marinobacter mobilis</name>
    <dbReference type="NCBI Taxonomy" id="488533"/>
    <lineage>
        <taxon>Bacteria</taxon>
        <taxon>Pseudomonadati</taxon>
        <taxon>Pseudomonadota</taxon>
        <taxon>Gammaproteobacteria</taxon>
        <taxon>Pseudomonadales</taxon>
        <taxon>Marinobacteraceae</taxon>
        <taxon>Marinobacter</taxon>
    </lineage>
</organism>
<sequence>MGNSQTTSLHRARALMPIVAVMVVFLCSSIPPVLGQPGTCRVVVGPTPNPTLTDANMQLALTIVRDLTKFGEKCEVHLIDAWARANKMFADGTADVLFPEIVGDPSQPGITGIPVATTFGFVVYTRTTEPVIDSIAELSGKNVGLIRGRYYPEELLSHPYITAVYTNSLEQNFNMLTYQRIDATIEYVSDGERQLFQMGLAGELHHGAQFEVNELAFRFQATESGQTLRQLFDDAILNLKADGTYEAILKDMPLQLIP</sequence>
<dbReference type="STRING" id="488533.SAMN04487960_102248"/>
<dbReference type="OrthoDB" id="7354650at2"/>
<evidence type="ECO:0000313" key="1">
    <source>
        <dbReference type="EMBL" id="SDW35451.1"/>
    </source>
</evidence>
<accession>A0A1H2SUW4</accession>